<dbReference type="InterPro" id="IPR033941">
    <property type="entry name" value="IPMI_cat"/>
</dbReference>
<proteinExistence type="inferred from homology"/>
<dbReference type="Proteomes" id="UP000321039">
    <property type="component" value="Unassembled WGS sequence"/>
</dbReference>
<protein>
    <recommendedName>
        <fullName evidence="13">3-isopropylmalate dehydratase large subunit</fullName>
        <ecNumber evidence="13">4.2.1.33</ecNumber>
    </recommendedName>
    <alternativeName>
        <fullName evidence="13">Alpha-IPM isomerase</fullName>
        <shortName evidence="13">IPMI</shortName>
    </alternativeName>
    <alternativeName>
        <fullName evidence="13">Isopropylmalate isomerase</fullName>
    </alternativeName>
</protein>
<evidence type="ECO:0000256" key="6">
    <source>
        <dbReference type="ARBA" id="ARBA00022485"/>
    </source>
</evidence>
<evidence type="ECO:0000256" key="12">
    <source>
        <dbReference type="ARBA" id="ARBA00023304"/>
    </source>
</evidence>
<keyword evidence="5 13" id="KW-0432">Leucine biosynthesis</keyword>
<dbReference type="InterPro" id="IPR001030">
    <property type="entry name" value="Acoase/IPM_deHydtase_lsu_aba"/>
</dbReference>
<dbReference type="HAMAP" id="MF_01026">
    <property type="entry name" value="LeuC_type1"/>
    <property type="match status" value="1"/>
</dbReference>
<keyword evidence="10 13" id="KW-0411">Iron-sulfur</keyword>
<comment type="function">
    <text evidence="2 13">Catalyzes the isomerization between 2-isopropylmalate and 3-isopropylmalate, via the formation of 2-isopropylmaleate.</text>
</comment>
<dbReference type="PROSITE" id="PS01244">
    <property type="entry name" value="ACONITASE_2"/>
    <property type="match status" value="1"/>
</dbReference>
<dbReference type="InterPro" id="IPR018136">
    <property type="entry name" value="Aconitase_4Fe-4S_BS"/>
</dbReference>
<dbReference type="GO" id="GO:0051539">
    <property type="term" value="F:4 iron, 4 sulfur cluster binding"/>
    <property type="evidence" value="ECO:0007669"/>
    <property type="project" value="UniProtKB-KW"/>
</dbReference>
<dbReference type="SUPFAM" id="SSF53732">
    <property type="entry name" value="Aconitase iron-sulfur domain"/>
    <property type="match status" value="1"/>
</dbReference>
<accession>A0A5C8ZU40</accession>
<dbReference type="NCBIfam" id="TIGR00170">
    <property type="entry name" value="leuC"/>
    <property type="match status" value="1"/>
</dbReference>
<keyword evidence="12 13" id="KW-0100">Branched-chain amino acid biosynthesis</keyword>
<gene>
    <name evidence="13 15" type="primary">leuC</name>
    <name evidence="15" type="ORF">FV139_14920</name>
</gene>
<keyword evidence="6 13" id="KW-0004">4Fe-4S</keyword>
<evidence type="ECO:0000259" key="14">
    <source>
        <dbReference type="Pfam" id="PF00330"/>
    </source>
</evidence>
<dbReference type="Gene3D" id="3.30.499.10">
    <property type="entry name" value="Aconitase, domain 3"/>
    <property type="match status" value="2"/>
</dbReference>
<comment type="cofactor">
    <cofactor evidence="13">
        <name>[4Fe-4S] cluster</name>
        <dbReference type="ChEBI" id="CHEBI:49883"/>
    </cofactor>
    <text evidence="13">Binds 1 [4Fe-4S] cluster per subunit.</text>
</comment>
<dbReference type="UniPathway" id="UPA00048">
    <property type="reaction ID" value="UER00071"/>
</dbReference>
<evidence type="ECO:0000256" key="5">
    <source>
        <dbReference type="ARBA" id="ARBA00022430"/>
    </source>
</evidence>
<comment type="caution">
    <text evidence="15">The sequence shown here is derived from an EMBL/GenBank/DDBJ whole genome shotgun (WGS) entry which is preliminary data.</text>
</comment>
<dbReference type="CDD" id="cd01583">
    <property type="entry name" value="IPMI"/>
    <property type="match status" value="1"/>
</dbReference>
<evidence type="ECO:0000256" key="11">
    <source>
        <dbReference type="ARBA" id="ARBA00023239"/>
    </source>
</evidence>
<evidence type="ECO:0000313" key="15">
    <source>
        <dbReference type="EMBL" id="TXS92015.1"/>
    </source>
</evidence>
<organism evidence="15 16">
    <name type="scientific">Parahaliea maris</name>
    <dbReference type="NCBI Taxonomy" id="2716870"/>
    <lineage>
        <taxon>Bacteria</taxon>
        <taxon>Pseudomonadati</taxon>
        <taxon>Pseudomonadota</taxon>
        <taxon>Gammaproteobacteria</taxon>
        <taxon>Cellvibrionales</taxon>
        <taxon>Halieaceae</taxon>
        <taxon>Parahaliea</taxon>
    </lineage>
</organism>
<dbReference type="Pfam" id="PF00330">
    <property type="entry name" value="Aconitase"/>
    <property type="match status" value="1"/>
</dbReference>
<comment type="catalytic activity">
    <reaction evidence="1 13">
        <text>(2R,3S)-3-isopropylmalate = (2S)-2-isopropylmalate</text>
        <dbReference type="Rhea" id="RHEA:32287"/>
        <dbReference type="ChEBI" id="CHEBI:1178"/>
        <dbReference type="ChEBI" id="CHEBI:35121"/>
        <dbReference type="EC" id="4.2.1.33"/>
    </reaction>
</comment>
<evidence type="ECO:0000256" key="10">
    <source>
        <dbReference type="ARBA" id="ARBA00023014"/>
    </source>
</evidence>
<dbReference type="PRINTS" id="PR00415">
    <property type="entry name" value="ACONITASE"/>
</dbReference>
<dbReference type="EMBL" id="VRZA01000005">
    <property type="protein sequence ID" value="TXS92015.1"/>
    <property type="molecule type" value="Genomic_DNA"/>
</dbReference>
<dbReference type="PANTHER" id="PTHR43822:SF9">
    <property type="entry name" value="3-ISOPROPYLMALATE DEHYDRATASE"/>
    <property type="match status" value="1"/>
</dbReference>
<evidence type="ECO:0000256" key="3">
    <source>
        <dbReference type="ARBA" id="ARBA00004729"/>
    </source>
</evidence>
<comment type="pathway">
    <text evidence="3 13">Amino-acid biosynthesis; L-leucine biosynthesis; L-leucine from 3-methyl-2-oxobutanoate: step 2/4.</text>
</comment>
<evidence type="ECO:0000256" key="13">
    <source>
        <dbReference type="HAMAP-Rule" id="MF_01026"/>
    </source>
</evidence>
<evidence type="ECO:0000256" key="2">
    <source>
        <dbReference type="ARBA" id="ARBA00002695"/>
    </source>
</evidence>
<evidence type="ECO:0000256" key="8">
    <source>
        <dbReference type="ARBA" id="ARBA00022723"/>
    </source>
</evidence>
<evidence type="ECO:0000256" key="4">
    <source>
        <dbReference type="ARBA" id="ARBA00011271"/>
    </source>
</evidence>
<feature type="domain" description="Aconitase/3-isopropylmalate dehydratase large subunit alpha/beta/alpha" evidence="14">
    <location>
        <begin position="10"/>
        <end position="464"/>
    </location>
</feature>
<dbReference type="GO" id="GO:0046872">
    <property type="term" value="F:metal ion binding"/>
    <property type="evidence" value="ECO:0007669"/>
    <property type="project" value="UniProtKB-KW"/>
</dbReference>
<keyword evidence="9 13" id="KW-0408">Iron</keyword>
<dbReference type="PROSITE" id="PS00450">
    <property type="entry name" value="ACONITASE_1"/>
    <property type="match status" value="1"/>
</dbReference>
<dbReference type="GO" id="GO:0009098">
    <property type="term" value="P:L-leucine biosynthetic process"/>
    <property type="evidence" value="ECO:0007669"/>
    <property type="project" value="UniProtKB-UniRule"/>
</dbReference>
<comment type="subunit">
    <text evidence="4 13">Heterodimer of LeuC and LeuD.</text>
</comment>
<keyword evidence="16" id="KW-1185">Reference proteome</keyword>
<dbReference type="AlphaFoldDB" id="A0A5C8ZU40"/>
<name>A0A5C8ZU40_9GAMM</name>
<evidence type="ECO:0000256" key="7">
    <source>
        <dbReference type="ARBA" id="ARBA00022605"/>
    </source>
</evidence>
<keyword evidence="8 13" id="KW-0479">Metal-binding</keyword>
<evidence type="ECO:0000256" key="1">
    <source>
        <dbReference type="ARBA" id="ARBA00000491"/>
    </source>
</evidence>
<dbReference type="InterPro" id="IPR050067">
    <property type="entry name" value="IPM_dehydratase_rel_enz"/>
</dbReference>
<feature type="binding site" evidence="13">
    <location>
        <position position="417"/>
    </location>
    <ligand>
        <name>[4Fe-4S] cluster</name>
        <dbReference type="ChEBI" id="CHEBI:49883"/>
    </ligand>
</feature>
<dbReference type="GO" id="GO:0003861">
    <property type="term" value="F:3-isopropylmalate dehydratase activity"/>
    <property type="evidence" value="ECO:0007669"/>
    <property type="project" value="UniProtKB-UniRule"/>
</dbReference>
<dbReference type="InterPro" id="IPR036008">
    <property type="entry name" value="Aconitase_4Fe-4S_dom"/>
</dbReference>
<keyword evidence="11 13" id="KW-0456">Lyase</keyword>
<dbReference type="NCBIfam" id="NF004016">
    <property type="entry name" value="PRK05478.1"/>
    <property type="match status" value="1"/>
</dbReference>
<feature type="binding site" evidence="13">
    <location>
        <position position="353"/>
    </location>
    <ligand>
        <name>[4Fe-4S] cluster</name>
        <dbReference type="ChEBI" id="CHEBI:49883"/>
    </ligand>
</feature>
<evidence type="ECO:0000313" key="16">
    <source>
        <dbReference type="Proteomes" id="UP000321039"/>
    </source>
</evidence>
<dbReference type="FunFam" id="3.30.499.10:FF:000007">
    <property type="entry name" value="3-isopropylmalate dehydratase large subunit"/>
    <property type="match status" value="1"/>
</dbReference>
<keyword evidence="7 13" id="KW-0028">Amino-acid biosynthesis</keyword>
<dbReference type="InterPro" id="IPR015931">
    <property type="entry name" value="Acnase/IPM_dHydase_lsu_aba_1/3"/>
</dbReference>
<dbReference type="PANTHER" id="PTHR43822">
    <property type="entry name" value="HOMOACONITASE, MITOCHONDRIAL-RELATED"/>
    <property type="match status" value="1"/>
</dbReference>
<sequence length="475" mass="51075">MAVNARTLYDKLWDRRCVSTDDEGVALIYIDRHIIHEVSSAQAFEGLRAAGRRPWRRESILATPDHNVPTTDRELGVDGITDRVSRQQVIALDNNCREFDLLEFSLTDYRQGIVHVISPEQGMTLPGTTVVCGDSHTATHGAFAALGVGIGTSEVEHVLATQCLRQQKARNMLVRVDGALRPGVTAKDVALYIIGQIGTAGGTGCTIEFAGEAIRSLSMEGRMTLCNMAIEAGARAGLVAYDATTEAYLKGRPYAPAGEDWQRATADWQSLHSDPDAGFDLEHIYAAADIRPQVSWGTSPEMVVPVDAAVPGPQDFDNPVKAEACESALSYMGLSPGQAITDIHIDRAFIGSCTNSRIEDIREVARIVEGKRIAPGVKQALVVPGSGLVKRQAEEEGLDSIILAAGFEWREPGCSMCLAMNADRLLPGEHCASTSNRNFQSRQGLGGRTHLVSPAMAAAAAISGHFVDVSQGEWV</sequence>
<feature type="binding site" evidence="13">
    <location>
        <position position="414"/>
    </location>
    <ligand>
        <name>[4Fe-4S] cluster</name>
        <dbReference type="ChEBI" id="CHEBI:49883"/>
    </ligand>
</feature>
<reference evidence="15 16" key="1">
    <citation type="submission" date="2019-08" db="EMBL/GenBank/DDBJ databases">
        <title>Parahaliea maris sp. nov., isolated from the surface seawater.</title>
        <authorList>
            <person name="Liu Y."/>
        </authorList>
    </citation>
    <scope>NUCLEOTIDE SEQUENCE [LARGE SCALE GENOMIC DNA]</scope>
    <source>
        <strain evidence="15 16">HSLHS9</strain>
    </source>
</reference>
<dbReference type="InterPro" id="IPR004430">
    <property type="entry name" value="3-IsopropMal_deHydase_lsu"/>
</dbReference>
<dbReference type="RefSeq" id="WP_148069254.1">
    <property type="nucleotide sequence ID" value="NZ_VRZA01000005.1"/>
</dbReference>
<dbReference type="NCBIfam" id="NF009116">
    <property type="entry name" value="PRK12466.1"/>
    <property type="match status" value="1"/>
</dbReference>
<evidence type="ECO:0000256" key="9">
    <source>
        <dbReference type="ARBA" id="ARBA00023004"/>
    </source>
</evidence>
<comment type="similarity">
    <text evidence="13">Belongs to the aconitase/IPM isomerase family. LeuC type 1 subfamily.</text>
</comment>
<dbReference type="EC" id="4.2.1.33" evidence="13"/>